<proteinExistence type="predicted"/>
<feature type="non-terminal residue" evidence="1">
    <location>
        <position position="92"/>
    </location>
</feature>
<accession>A0A699YA19</accession>
<gene>
    <name evidence="1" type="ORF">HaLaN_01619</name>
</gene>
<reference evidence="1 2" key="1">
    <citation type="submission" date="2020-02" db="EMBL/GenBank/DDBJ databases">
        <title>Draft genome sequence of Haematococcus lacustris strain NIES-144.</title>
        <authorList>
            <person name="Morimoto D."/>
            <person name="Nakagawa S."/>
            <person name="Yoshida T."/>
            <person name="Sawayama S."/>
        </authorList>
    </citation>
    <scope>NUCLEOTIDE SEQUENCE [LARGE SCALE GENOMIC DNA]</scope>
    <source>
        <strain evidence="1 2">NIES-144</strain>
    </source>
</reference>
<dbReference type="SUPFAM" id="SSF81301">
    <property type="entry name" value="Nucleotidyltransferase"/>
    <property type="match status" value="1"/>
</dbReference>
<evidence type="ECO:0000313" key="2">
    <source>
        <dbReference type="Proteomes" id="UP000485058"/>
    </source>
</evidence>
<comment type="caution">
    <text evidence="1">The sequence shown here is derived from an EMBL/GenBank/DDBJ whole genome shotgun (WGS) entry which is preliminary data.</text>
</comment>
<evidence type="ECO:0000313" key="1">
    <source>
        <dbReference type="EMBL" id="GFH06903.1"/>
    </source>
</evidence>
<protein>
    <submittedName>
        <fullName evidence="1">Uncharacterized protein</fullName>
    </submittedName>
</protein>
<sequence>MDSIATAHDMTVEEVGERRMLLDSLQVDMRDIFPPPSAVRIEPYGSAVSGWWGRDSDIDVGLVGEVDWRFVLTNYHADLRQRLPPGASAVPV</sequence>
<dbReference type="EMBL" id="BLLF01000062">
    <property type="protein sequence ID" value="GFH06903.1"/>
    <property type="molecule type" value="Genomic_DNA"/>
</dbReference>
<feature type="non-terminal residue" evidence="1">
    <location>
        <position position="1"/>
    </location>
</feature>
<organism evidence="1 2">
    <name type="scientific">Haematococcus lacustris</name>
    <name type="common">Green alga</name>
    <name type="synonym">Haematococcus pluvialis</name>
    <dbReference type="NCBI Taxonomy" id="44745"/>
    <lineage>
        <taxon>Eukaryota</taxon>
        <taxon>Viridiplantae</taxon>
        <taxon>Chlorophyta</taxon>
        <taxon>core chlorophytes</taxon>
        <taxon>Chlorophyceae</taxon>
        <taxon>CS clade</taxon>
        <taxon>Chlamydomonadales</taxon>
        <taxon>Haematococcaceae</taxon>
        <taxon>Haematococcus</taxon>
    </lineage>
</organism>
<keyword evidence="2" id="KW-1185">Reference proteome</keyword>
<name>A0A699YA19_HAELA</name>
<dbReference type="AlphaFoldDB" id="A0A699YA19"/>
<dbReference type="InterPro" id="IPR043519">
    <property type="entry name" value="NT_sf"/>
</dbReference>
<dbReference type="Proteomes" id="UP000485058">
    <property type="component" value="Unassembled WGS sequence"/>
</dbReference>
<dbReference type="Gene3D" id="3.30.460.10">
    <property type="entry name" value="Beta Polymerase, domain 2"/>
    <property type="match status" value="1"/>
</dbReference>